<comment type="caution">
    <text evidence="1">The sequence shown here is derived from an EMBL/GenBank/DDBJ whole genome shotgun (WGS) entry which is preliminary data.</text>
</comment>
<protein>
    <submittedName>
        <fullName evidence="1">Uncharacterized protein</fullName>
    </submittedName>
</protein>
<evidence type="ECO:0000313" key="1">
    <source>
        <dbReference type="EMBL" id="CAH0379359.1"/>
    </source>
</evidence>
<reference evidence="1" key="1">
    <citation type="submission" date="2021-11" db="EMBL/GenBank/DDBJ databases">
        <authorList>
            <consortium name="Genoscope - CEA"/>
            <person name="William W."/>
        </authorList>
    </citation>
    <scope>NUCLEOTIDE SEQUENCE</scope>
</reference>
<organism evidence="1 2">
    <name type="scientific">Pelagomonas calceolata</name>
    <dbReference type="NCBI Taxonomy" id="35677"/>
    <lineage>
        <taxon>Eukaryota</taxon>
        <taxon>Sar</taxon>
        <taxon>Stramenopiles</taxon>
        <taxon>Ochrophyta</taxon>
        <taxon>Pelagophyceae</taxon>
        <taxon>Pelagomonadales</taxon>
        <taxon>Pelagomonadaceae</taxon>
        <taxon>Pelagomonas</taxon>
    </lineage>
</organism>
<dbReference type="Proteomes" id="UP000789595">
    <property type="component" value="Unassembled WGS sequence"/>
</dbReference>
<evidence type="ECO:0000313" key="2">
    <source>
        <dbReference type="Proteomes" id="UP000789595"/>
    </source>
</evidence>
<sequence>QSRPLVTERKKGQCVYQTRAARCSSRSRNFVPHSRALRPQWRDPSRPSLIVGRWAVGARISVRASPTVGPAQARVSGHGGCNALKRITVVSPPCVDGGPSRPYYTPYPISYYPHYLILLPTYFMAGLQNNRGRKPPRWTKAPRRGRRFQIVDGGPYYTSYPISYYPHYLILLPTYFMAGLQNNRGRKRRARARPQMTKFGR</sequence>
<proteinExistence type="predicted"/>
<gene>
    <name evidence="1" type="ORF">PECAL_6P09750</name>
</gene>
<dbReference type="AlphaFoldDB" id="A0A8J2T2V4"/>
<feature type="non-terminal residue" evidence="1">
    <location>
        <position position="1"/>
    </location>
</feature>
<dbReference type="EMBL" id="CAKKNE010000006">
    <property type="protein sequence ID" value="CAH0379359.1"/>
    <property type="molecule type" value="Genomic_DNA"/>
</dbReference>
<accession>A0A8J2T2V4</accession>
<keyword evidence="2" id="KW-1185">Reference proteome</keyword>
<name>A0A8J2T2V4_9STRA</name>